<comment type="caution">
    <text evidence="1">The sequence shown here is derived from an EMBL/GenBank/DDBJ whole genome shotgun (WGS) entry which is preliminary data.</text>
</comment>
<protein>
    <submittedName>
        <fullName evidence="1">Uncharacterized protein</fullName>
    </submittedName>
</protein>
<dbReference type="AlphaFoldDB" id="A0A1L9BGV9"/>
<evidence type="ECO:0000313" key="1">
    <source>
        <dbReference type="EMBL" id="OJH41512.1"/>
    </source>
</evidence>
<accession>A0A1L9BGV9</accession>
<name>A0A1L9BGV9_9BACT</name>
<dbReference type="EMBL" id="MPIN01000002">
    <property type="protein sequence ID" value="OJH41512.1"/>
    <property type="molecule type" value="Genomic_DNA"/>
</dbReference>
<reference evidence="1 2" key="2">
    <citation type="submission" date="2016-12" db="EMBL/GenBank/DDBJ databases">
        <title>Draft Genome Sequence of Cystobacter ferrugineus Strain Cbfe23.</title>
        <authorList>
            <person name="Akbar S."/>
            <person name="Dowd S.E."/>
            <person name="Stevens D.C."/>
        </authorList>
    </citation>
    <scope>NUCLEOTIDE SEQUENCE [LARGE SCALE GENOMIC DNA]</scope>
    <source>
        <strain evidence="1 2">Cbfe23</strain>
    </source>
</reference>
<reference evidence="2" key="1">
    <citation type="submission" date="2016-11" db="EMBL/GenBank/DDBJ databases">
        <authorList>
            <person name="Shukria A."/>
            <person name="Stevens D.C."/>
        </authorList>
    </citation>
    <scope>NUCLEOTIDE SEQUENCE [LARGE SCALE GENOMIC DNA]</scope>
    <source>
        <strain evidence="2">Cbfe23</strain>
    </source>
</reference>
<proteinExistence type="predicted"/>
<gene>
    <name evidence="1" type="ORF">BON30_11710</name>
</gene>
<organism evidence="1 2">
    <name type="scientific">Cystobacter ferrugineus</name>
    <dbReference type="NCBI Taxonomy" id="83449"/>
    <lineage>
        <taxon>Bacteria</taxon>
        <taxon>Pseudomonadati</taxon>
        <taxon>Myxococcota</taxon>
        <taxon>Myxococcia</taxon>
        <taxon>Myxococcales</taxon>
        <taxon>Cystobacterineae</taxon>
        <taxon>Archangiaceae</taxon>
        <taxon>Cystobacter</taxon>
    </lineage>
</organism>
<sequence length="83" mass="9129">MASLSGVDTRPGVREACPPVNNVFSASRYGDLIFRVVHVIKCDFGLFPVERYDLNSQYCLQHLSRSGYISCFLAAGGINERSG</sequence>
<dbReference type="Proteomes" id="UP000182229">
    <property type="component" value="Unassembled WGS sequence"/>
</dbReference>
<keyword evidence="2" id="KW-1185">Reference proteome</keyword>
<evidence type="ECO:0000313" key="2">
    <source>
        <dbReference type="Proteomes" id="UP000182229"/>
    </source>
</evidence>